<dbReference type="KEGG" id="bsed:DN745_10550"/>
<dbReference type="Proteomes" id="UP000249799">
    <property type="component" value="Chromosome"/>
</dbReference>
<dbReference type="OrthoDB" id="5521991at2"/>
<dbReference type="Pfam" id="PF13809">
    <property type="entry name" value="Tubulin_2"/>
    <property type="match status" value="1"/>
</dbReference>
<keyword evidence="4" id="KW-1185">Reference proteome</keyword>
<protein>
    <submittedName>
        <fullName evidence="3">Uncharacterized protein</fullName>
    </submittedName>
</protein>
<feature type="coiled-coil region" evidence="1">
    <location>
        <begin position="1119"/>
        <end position="1146"/>
    </location>
</feature>
<sequence length="1249" mass="142307">MPNNERAIVEELLTKPSMVSPTLFVGIGGCGSEIAVRVAQHLKRQDDYHERYKDLIKFAFIDTNINDLENYREHADESFLISNFEKEEYANLAGGKLFLEADDYFTQWVPQDYRFRAGDTAGAGQIRIESRLGSYYQMKHKGMLARFRRLLESMKNHNHGHRRLQTTEIRIVMCYSVAGGTGSGSFLPLAYALRDQAKELGKPTMIGVTVMPAVFEDKTGANKDGTFANGYAALKETEHLMKLGSPESRFYPEDGIEFHYNPGDTSKRRVYQQPFDFMYIIDRPESYSLKKPVQAAADGLYLQLFTPLFKVQMGDYDNYTQHQRFLVPHDFEGKGIVGYTQYYGSFGSAVLLVPVDGLVDYCARSAALSLMRSSFLGSIPGGKVYSPLRSNADGFYQVTEMDGENAAPIHLADFAKRDSETQKRLRDRLFQKRVRLLAACEHEDGSSAQFMEIFRHGHQPGRFPKIDGKVDVDADAERQERENLGQGGMKYSIGAILLESVGGDPWPGLTKFANAAIQNEMKSGIEQTPYEKNNDLAYWRSVVSSNTRRLTQVGTNIIENGYHDPRMKVLIPGMRELVDLDFMKNDAGEVNLAAQRYAALSVLDALKAEDPRIAEPKPPQIDRDEGDRIKEDDFKRIIGQLYEYEAAKAFYEVQKSFLAQRATFRNNLLGLAEQLRGLEQGFDSFARTKQSENERLRVEGDDSANQYIIDTEALQIENGRRMWDFYYEDEIDTLSELSLQSKPIQTRLNGVLRMMSLQTGVGNSAKLQRIYESLLEYIEGFLKTRIGGDPKSQDPSRRNGLRLDQALRLEAEYRALYRSNQEEIDAKGAQAIRDAVARYRSRPEEEQINLGDDVYQEYFRDKVSRIQSEKAALLCSFDESRSEQGGVRPNHIFLGLKSRDFGDPDIEAAITSVESAGIKWLDDEWHDPHAIVFYRAVLNVPLYVFGRMREMGEYYHRFKGMAKRAKVLHIDKNWENTLPDLDPDGALEEHRQELVRQHIVNFGVLLTLKDPYGAHSGYLIHRNGRYFLRDPQQTHAMDGEGLAELGESLTEAIERLPDLLEAERVKYLSYQQMLQGVQYGLAPMVLEKVVKLPYKWRKSRDQLRTQYGSEPSPEQRLKLKDFTDSYSRMTEALEALLERLRSIEAEQRTIGGVMESNPAGLPDGIAQSNLRQSIEILRYFVEGWRAMEHPEESRAVASDFRNIFNPIGEDQFKQTLDILRSGEIDRASFNKRSKPSADPSIAPTTTDKE</sequence>
<proteinExistence type="predicted"/>
<dbReference type="InterPro" id="IPR036525">
    <property type="entry name" value="Tubulin/FtsZ_GTPase_sf"/>
</dbReference>
<feature type="region of interest" description="Disordered" evidence="2">
    <location>
        <begin position="1227"/>
        <end position="1249"/>
    </location>
</feature>
<dbReference type="PROSITE" id="PS51257">
    <property type="entry name" value="PROKAR_LIPOPROTEIN"/>
    <property type="match status" value="1"/>
</dbReference>
<evidence type="ECO:0000313" key="4">
    <source>
        <dbReference type="Proteomes" id="UP000249799"/>
    </source>
</evidence>
<reference evidence="3 4" key="1">
    <citation type="submission" date="2018-06" db="EMBL/GenBank/DDBJ databases">
        <title>Lujinxingia sediminis gen. nov. sp. nov., a new facultative anaerobic member of the class Deltaproteobacteria, and proposal of Lujinxingaceae fam. nov.</title>
        <authorList>
            <person name="Guo L.-Y."/>
            <person name="Li C.-M."/>
            <person name="Wang S."/>
            <person name="Du Z.-J."/>
        </authorList>
    </citation>
    <scope>NUCLEOTIDE SEQUENCE [LARGE SCALE GENOMIC DNA]</scope>
    <source>
        <strain evidence="3 4">FA350</strain>
    </source>
</reference>
<accession>A0A2Z4FLB8</accession>
<evidence type="ECO:0000313" key="3">
    <source>
        <dbReference type="EMBL" id="AWV89753.1"/>
    </source>
</evidence>
<dbReference type="SUPFAM" id="SSF52490">
    <property type="entry name" value="Tubulin nucleotide-binding domain-like"/>
    <property type="match status" value="1"/>
</dbReference>
<gene>
    <name evidence="3" type="ORF">DN745_10550</name>
</gene>
<dbReference type="RefSeq" id="WP_111334659.1">
    <property type="nucleotide sequence ID" value="NZ_CP030032.1"/>
</dbReference>
<dbReference type="Gene3D" id="3.40.50.1440">
    <property type="entry name" value="Tubulin/FtsZ, GTPase domain"/>
    <property type="match status" value="1"/>
</dbReference>
<dbReference type="InterPro" id="IPR025904">
    <property type="entry name" value="Tubulin-like"/>
</dbReference>
<name>A0A2Z4FLB8_9DELT</name>
<organism evidence="3 4">
    <name type="scientific">Bradymonas sediminis</name>
    <dbReference type="NCBI Taxonomy" id="1548548"/>
    <lineage>
        <taxon>Bacteria</taxon>
        <taxon>Deltaproteobacteria</taxon>
        <taxon>Bradymonadales</taxon>
        <taxon>Bradymonadaceae</taxon>
        <taxon>Bradymonas</taxon>
    </lineage>
</organism>
<evidence type="ECO:0000256" key="2">
    <source>
        <dbReference type="SAM" id="MobiDB-lite"/>
    </source>
</evidence>
<keyword evidence="1" id="KW-0175">Coiled coil</keyword>
<evidence type="ECO:0000256" key="1">
    <source>
        <dbReference type="SAM" id="Coils"/>
    </source>
</evidence>
<dbReference type="AlphaFoldDB" id="A0A2Z4FLB8"/>
<dbReference type="EMBL" id="CP030032">
    <property type="protein sequence ID" value="AWV89753.1"/>
    <property type="molecule type" value="Genomic_DNA"/>
</dbReference>